<feature type="compositionally biased region" description="Polar residues" evidence="6">
    <location>
        <begin position="759"/>
        <end position="771"/>
    </location>
</feature>
<dbReference type="Gene3D" id="3.30.40.10">
    <property type="entry name" value="Zinc/RING finger domain, C3HC4 (zinc finger)"/>
    <property type="match status" value="1"/>
</dbReference>
<evidence type="ECO:0000256" key="6">
    <source>
        <dbReference type="SAM" id="MobiDB-lite"/>
    </source>
</evidence>
<dbReference type="SUPFAM" id="SSF57903">
    <property type="entry name" value="FYVE/PHD zinc finger"/>
    <property type="match status" value="1"/>
</dbReference>
<evidence type="ECO:0000313" key="8">
    <source>
        <dbReference type="Proteomes" id="UP001652623"/>
    </source>
</evidence>
<feature type="region of interest" description="Disordered" evidence="6">
    <location>
        <begin position="654"/>
        <end position="684"/>
    </location>
</feature>
<feature type="compositionally biased region" description="Low complexity" evidence="6">
    <location>
        <begin position="797"/>
        <end position="806"/>
    </location>
</feature>
<dbReference type="InterPro" id="IPR056280">
    <property type="entry name" value="AIPP2-like_SPOC"/>
</dbReference>
<keyword evidence="8" id="KW-1185">Reference proteome</keyword>
<feature type="compositionally biased region" description="Low complexity" evidence="6">
    <location>
        <begin position="666"/>
        <end position="676"/>
    </location>
</feature>
<feature type="compositionally biased region" description="Polar residues" evidence="6">
    <location>
        <begin position="527"/>
        <end position="550"/>
    </location>
</feature>
<organism evidence="8 9">
    <name type="scientific">Ziziphus jujuba</name>
    <name type="common">Chinese jujube</name>
    <name type="synonym">Ziziphus sativa</name>
    <dbReference type="NCBI Taxonomy" id="326968"/>
    <lineage>
        <taxon>Eukaryota</taxon>
        <taxon>Viridiplantae</taxon>
        <taxon>Streptophyta</taxon>
        <taxon>Embryophyta</taxon>
        <taxon>Tracheophyta</taxon>
        <taxon>Spermatophyta</taxon>
        <taxon>Magnoliopsida</taxon>
        <taxon>eudicotyledons</taxon>
        <taxon>Gunneridae</taxon>
        <taxon>Pentapetalae</taxon>
        <taxon>rosids</taxon>
        <taxon>fabids</taxon>
        <taxon>Rosales</taxon>
        <taxon>Rhamnaceae</taxon>
        <taxon>Paliureae</taxon>
        <taxon>Ziziphus</taxon>
    </lineage>
</organism>
<feature type="region of interest" description="Disordered" evidence="6">
    <location>
        <begin position="250"/>
        <end position="303"/>
    </location>
</feature>
<keyword evidence="5" id="KW-0804">Transcription</keyword>
<gene>
    <name evidence="9" type="primary">LOC107414804</name>
</gene>
<keyword evidence="3" id="KW-0862">Zinc</keyword>
<feature type="compositionally biased region" description="Basic and acidic residues" evidence="6">
    <location>
        <begin position="260"/>
        <end position="269"/>
    </location>
</feature>
<proteinExistence type="predicted"/>
<name>A0ABM4AFU5_ZIZJJ</name>
<reference evidence="9" key="1">
    <citation type="submission" date="2025-08" db="UniProtKB">
        <authorList>
            <consortium name="RefSeq"/>
        </authorList>
    </citation>
    <scope>IDENTIFICATION</scope>
    <source>
        <tissue evidence="9">Seedling</tissue>
    </source>
</reference>
<dbReference type="PANTHER" id="PTHR33304:SF9">
    <property type="entry name" value="RING_FYVE_PHD ZINC FINGER SUPERFAMILY PROTEIN"/>
    <property type="match status" value="1"/>
</dbReference>
<feature type="compositionally biased region" description="Polar residues" evidence="6">
    <location>
        <begin position="142"/>
        <end position="157"/>
    </location>
</feature>
<dbReference type="PANTHER" id="PTHR33304">
    <property type="match status" value="1"/>
</dbReference>
<evidence type="ECO:0000256" key="5">
    <source>
        <dbReference type="ARBA" id="ARBA00023163"/>
    </source>
</evidence>
<dbReference type="InterPro" id="IPR049914">
    <property type="entry name" value="PHD1-3/5-6"/>
</dbReference>
<dbReference type="GeneID" id="107414804"/>
<evidence type="ECO:0000256" key="1">
    <source>
        <dbReference type="ARBA" id="ARBA00022723"/>
    </source>
</evidence>
<evidence type="ECO:0000313" key="9">
    <source>
        <dbReference type="RefSeq" id="XP_060675601.1"/>
    </source>
</evidence>
<dbReference type="InterPro" id="IPR013083">
    <property type="entry name" value="Znf_RING/FYVE/PHD"/>
</dbReference>
<feature type="compositionally biased region" description="Basic and acidic residues" evidence="6">
    <location>
        <begin position="515"/>
        <end position="526"/>
    </location>
</feature>
<dbReference type="InterPro" id="IPR011011">
    <property type="entry name" value="Znf_FYVE_PHD"/>
</dbReference>
<protein>
    <submittedName>
        <fullName evidence="9">Protein PARALOG OF AIPP2 isoform X7</fullName>
    </submittedName>
</protein>
<dbReference type="Pfam" id="PF23121">
    <property type="entry name" value="SPOC_AIPP2"/>
    <property type="match status" value="1"/>
</dbReference>
<evidence type="ECO:0000256" key="3">
    <source>
        <dbReference type="ARBA" id="ARBA00022833"/>
    </source>
</evidence>
<keyword evidence="4" id="KW-0805">Transcription regulation</keyword>
<feature type="region of interest" description="Disordered" evidence="6">
    <location>
        <begin position="759"/>
        <end position="811"/>
    </location>
</feature>
<evidence type="ECO:0000256" key="2">
    <source>
        <dbReference type="ARBA" id="ARBA00022771"/>
    </source>
</evidence>
<accession>A0ABM4AFU5</accession>
<feature type="region of interest" description="Disordered" evidence="6">
    <location>
        <begin position="356"/>
        <end position="392"/>
    </location>
</feature>
<dbReference type="InterPro" id="IPR001965">
    <property type="entry name" value="Znf_PHD"/>
</dbReference>
<dbReference type="Proteomes" id="UP001652623">
    <property type="component" value="Chromosome 8"/>
</dbReference>
<feature type="domain" description="Zinc finger PHD-type" evidence="7">
    <location>
        <begin position="400"/>
        <end position="447"/>
    </location>
</feature>
<feature type="region of interest" description="Disordered" evidence="6">
    <location>
        <begin position="142"/>
        <end position="163"/>
    </location>
</feature>
<evidence type="ECO:0000256" key="4">
    <source>
        <dbReference type="ARBA" id="ARBA00023015"/>
    </source>
</evidence>
<dbReference type="SMART" id="SM00249">
    <property type="entry name" value="PHD"/>
    <property type="match status" value="1"/>
</dbReference>
<sequence length="1453" mass="158464">MLHKRKERTVEELYSATDVVMQPKITPVLRGSYRMQGPVDETDHDTQTNMVSFQSENKFDNCSMSRKVHMRGESGACNVCAAPCSSCMHFSRAIMGSKTDEYSDENCRVNIGSQYSVNGGDTSSSFKSKTCDSLQHTTSETSNLISVNSSHDSLSENADSKATLRSSNVADTLEVEMLPKLSSGGTTEEVELSPKPLCDIYSGAFTNKYEDPKGVEAHDDNISCVSRVNDAYASASNASRSVDRKNLSCSSASVSSLGPEESRKAHELVLSEVPPSKDVGAGISSPKEKKPSSYIQGKLPEGSLGHVDSSLVKDALADVVSDHKTVACKVTDPKKICLKAEAGNINDDGTPTNEVLKCSDQGQGEQEEKSSELGIGEPHLPSMSGDESDESDIVEHDVKVCDICGDAGREDMLAICSRCSDGAEHTYCMRKMLKSVPRGNWLCEECKFAEESSSQKQETEGKRMNKVSSSTHFSGKRIAENVEVAPAAKRQALEMSMGSPKASSPNRMGVLSRESSFKNLDKERVRSAQQTCLGNQSTNDMLETSRSSTAGPRLQTPKGTLLKSNSFNAGNSKPKVKLVDEVVPQKQKGAKEHTSLDIKERPSRMISKSMSFKSVNSSRSNVSDSKVKIISPKFSNVVDLKGLKQAKERNAFERKNLSKLDRPPVSSTTASSTASTLKADQASRVESSLVSHVSNNRDLKVVQCEGKPNISTKSTSNLARKTLETPIMSSVGASSTICGSATEQKLNQVSSKDEILPTYSSAIDKPSNNFDGTPPDGLPRLQETINQADKARESSVRPRPSAPVSPKGDLDAAVPSVGKPMVKDFLGHASATLAFLSKFSPIPEYEYIWQGCFEVHRSGNILDLYGGIQAHLSTCASPRVLEMLHKFPQKLFLNEVPRMSTWPMQFHDGGAKEDNIALYFFAKDLESYERKYKSLLDGMIKNDLALKGNVEGVELLIFPSNQLPEKSQRWNMLFFLWGVFRTRRMHGPDSSKNVNIPSLDGISVEKHTPTAVMTLSENLCSPKRIDEESSSCGRNSNMFLTSNVPAQICAKVTVDCDEQKASPELTCLGLKANSVLKDSQLVSKSTSGVRLSEEMRCTSPSLQEVGLPKHGMGADVRPSLPAIGTHGSNMGEKMQLDRNYTSSLKTPLSNQEVVGVSGNVYEEKFSDSLGVSGSVGDMMPLDGVKRDGDQYKLEREVKEEDEHVNAEAALARDPMTKAVNCYQPSQRKRPHIDLMDTAPPASDLASQKMPWNGVNNMPIDGASIGKKPKTGSINMYEYSGRNSLGDGISSQGNDLGPCSLVEEKRCVESCDEKVIPEDFGTTERFFFPVDSRHVKVGDSFASRRSFSTGNEERSHDGFPNLELALGAETKPQNKGILPFFVGVVDKKNNQDKPPDKLIDDKEDDVSASLSLSLSFPFPDKEQPVKPVSKSEQLRAERRHVNTSLLLFGGFPEK</sequence>
<feature type="region of interest" description="Disordered" evidence="6">
    <location>
        <begin position="494"/>
        <end position="569"/>
    </location>
</feature>
<evidence type="ECO:0000259" key="7">
    <source>
        <dbReference type="SMART" id="SM00249"/>
    </source>
</evidence>
<dbReference type="RefSeq" id="XP_060675601.1">
    <property type="nucleotide sequence ID" value="XM_060819618.1"/>
</dbReference>
<keyword evidence="1" id="KW-0479">Metal-binding</keyword>
<keyword evidence="2" id="KW-0863">Zinc-finger</keyword>
<feature type="region of interest" description="Disordered" evidence="6">
    <location>
        <begin position="452"/>
        <end position="482"/>
    </location>
</feature>